<dbReference type="Gene3D" id="1.20.1440.120">
    <property type="entry name" value="Recombination protein O, C-terminal domain"/>
    <property type="match status" value="1"/>
</dbReference>
<evidence type="ECO:0000256" key="6">
    <source>
        <dbReference type="ARBA" id="ARBA00033409"/>
    </source>
</evidence>
<evidence type="ECO:0000313" key="10">
    <source>
        <dbReference type="Proteomes" id="UP000008457"/>
    </source>
</evidence>
<dbReference type="InterPro" id="IPR022572">
    <property type="entry name" value="DNA_rep/recomb_RecO_N"/>
</dbReference>
<keyword evidence="4 7" id="KW-0233">DNA recombination</keyword>
<evidence type="ECO:0000256" key="3">
    <source>
        <dbReference type="ARBA" id="ARBA00022763"/>
    </source>
</evidence>
<accession>F4A0J1</accession>
<comment type="similarity">
    <text evidence="1 7">Belongs to the RecO family.</text>
</comment>
<dbReference type="STRING" id="697281.Mahau_0667"/>
<evidence type="ECO:0000256" key="4">
    <source>
        <dbReference type="ARBA" id="ARBA00023172"/>
    </source>
</evidence>
<evidence type="ECO:0000259" key="8">
    <source>
        <dbReference type="Pfam" id="PF11967"/>
    </source>
</evidence>
<name>F4A0J1_MAHA5</name>
<dbReference type="GO" id="GO:0006302">
    <property type="term" value="P:double-strand break repair"/>
    <property type="evidence" value="ECO:0007669"/>
    <property type="project" value="TreeGrafter"/>
</dbReference>
<organism evidence="9 10">
    <name type="scientific">Mahella australiensis (strain DSM 15567 / CIP 107919 / 50-1 BON)</name>
    <dbReference type="NCBI Taxonomy" id="697281"/>
    <lineage>
        <taxon>Bacteria</taxon>
        <taxon>Bacillati</taxon>
        <taxon>Bacillota</taxon>
        <taxon>Clostridia</taxon>
        <taxon>Thermoanaerobacterales</taxon>
        <taxon>Thermoanaerobacterales Family IV. Incertae Sedis</taxon>
        <taxon>Mahella</taxon>
    </lineage>
</organism>
<comment type="function">
    <text evidence="7">Involved in DNA repair and RecF pathway recombination.</text>
</comment>
<dbReference type="Proteomes" id="UP000008457">
    <property type="component" value="Chromosome"/>
</dbReference>
<dbReference type="InterPro" id="IPR037278">
    <property type="entry name" value="ARFGAP/RecO"/>
</dbReference>
<dbReference type="InterPro" id="IPR003717">
    <property type="entry name" value="RecO"/>
</dbReference>
<gene>
    <name evidence="7" type="primary">recO</name>
    <name evidence="9" type="ordered locus">Mahau_0667</name>
</gene>
<dbReference type="eggNOG" id="COG1381">
    <property type="taxonomic scope" value="Bacteria"/>
</dbReference>
<dbReference type="SUPFAM" id="SSF50249">
    <property type="entry name" value="Nucleic acid-binding proteins"/>
    <property type="match status" value="1"/>
</dbReference>
<evidence type="ECO:0000256" key="2">
    <source>
        <dbReference type="ARBA" id="ARBA00021310"/>
    </source>
</evidence>
<reference evidence="10" key="1">
    <citation type="submission" date="2010-11" db="EMBL/GenBank/DDBJ databases">
        <title>The complete genome of Mahella australiensis DSM 15567.</title>
        <authorList>
            <consortium name="US DOE Joint Genome Institute (JGI-PGF)"/>
            <person name="Lucas S."/>
            <person name="Copeland A."/>
            <person name="Lapidus A."/>
            <person name="Bruce D."/>
            <person name="Goodwin L."/>
            <person name="Pitluck S."/>
            <person name="Kyrpides N."/>
            <person name="Mavromatis K."/>
            <person name="Pagani I."/>
            <person name="Ivanova N."/>
            <person name="Teshima H."/>
            <person name="Brettin T."/>
            <person name="Detter J.C."/>
            <person name="Han C."/>
            <person name="Tapia R."/>
            <person name="Land M."/>
            <person name="Hauser L."/>
            <person name="Markowitz V."/>
            <person name="Cheng J.-F."/>
            <person name="Hugenholtz P."/>
            <person name="Woyke T."/>
            <person name="Wu D."/>
            <person name="Spring S."/>
            <person name="Pukall R."/>
            <person name="Steenblock K."/>
            <person name="Schneider S."/>
            <person name="Klenk H.-P."/>
            <person name="Eisen J.A."/>
        </authorList>
    </citation>
    <scope>NUCLEOTIDE SEQUENCE [LARGE SCALE GENOMIC DNA]</scope>
    <source>
        <strain evidence="10">DSM 15567 / CIP 107919 / 50-1 BON</strain>
    </source>
</reference>
<evidence type="ECO:0000256" key="7">
    <source>
        <dbReference type="HAMAP-Rule" id="MF_00201"/>
    </source>
</evidence>
<dbReference type="GO" id="GO:0006310">
    <property type="term" value="P:DNA recombination"/>
    <property type="evidence" value="ECO:0007669"/>
    <property type="project" value="UniProtKB-UniRule"/>
</dbReference>
<sequence>MSLIKTEAIVLKHMDYLEADRILVLFSKELGKIHAIAKGSRRPKSRFLMASEIFVLADYMLYEGKNLYTVTQSEVKCTFFELRQNMNNLAYAAYATNLCDAVIQDAEPNIKAYYLLLKTLQFLSEPNTDASSLALIFAIKLMDFIGYRPLLDQCCDCGSDNINGSTLYFSPMAGGRLCSDCATSSNDVTAVNQGFMNTVSHILSMKISDMNRLKMSDVLKKQLWDVFNQYILSRIDKHIVPMKL</sequence>
<dbReference type="PANTHER" id="PTHR33991:SF1">
    <property type="entry name" value="DNA REPAIR PROTEIN RECO"/>
    <property type="match status" value="1"/>
</dbReference>
<keyword evidence="3 7" id="KW-0227">DNA damage</keyword>
<reference evidence="9 10" key="2">
    <citation type="journal article" date="2011" name="Stand. Genomic Sci.">
        <title>Complete genome sequence of Mahella australiensis type strain (50-1 BON).</title>
        <authorList>
            <person name="Sikorski J."/>
            <person name="Teshima H."/>
            <person name="Nolan M."/>
            <person name="Lucas S."/>
            <person name="Hammon N."/>
            <person name="Deshpande S."/>
            <person name="Cheng J.F."/>
            <person name="Pitluck S."/>
            <person name="Liolios K."/>
            <person name="Pagani I."/>
            <person name="Ivanova N."/>
            <person name="Huntemann M."/>
            <person name="Mavromatis K."/>
            <person name="Ovchinikova G."/>
            <person name="Pati A."/>
            <person name="Tapia R."/>
            <person name="Han C."/>
            <person name="Goodwin L."/>
            <person name="Chen A."/>
            <person name="Palaniappan K."/>
            <person name="Land M."/>
            <person name="Hauser L."/>
            <person name="Ngatchou-Djao O.D."/>
            <person name="Rohde M."/>
            <person name="Pukall R."/>
            <person name="Spring S."/>
            <person name="Abt B."/>
            <person name="Goker M."/>
            <person name="Detter J.C."/>
            <person name="Woyke T."/>
            <person name="Bristow J."/>
            <person name="Markowitz V."/>
            <person name="Hugenholtz P."/>
            <person name="Eisen J.A."/>
            <person name="Kyrpides N.C."/>
            <person name="Klenk H.P."/>
            <person name="Lapidus A."/>
        </authorList>
    </citation>
    <scope>NUCLEOTIDE SEQUENCE [LARGE SCALE GENOMIC DNA]</scope>
    <source>
        <strain evidence="10">DSM 15567 / CIP 107919 / 50-1 BON</strain>
    </source>
</reference>
<dbReference type="HAMAP" id="MF_00201">
    <property type="entry name" value="RecO"/>
    <property type="match status" value="1"/>
</dbReference>
<dbReference type="Gene3D" id="6.20.220.20">
    <property type="entry name" value="Recombination protein O, zinc-binding domain"/>
    <property type="match status" value="1"/>
</dbReference>
<dbReference type="AlphaFoldDB" id="F4A0J1"/>
<keyword evidence="10" id="KW-1185">Reference proteome</keyword>
<dbReference type="InterPro" id="IPR042242">
    <property type="entry name" value="RecO_C"/>
</dbReference>
<dbReference type="KEGG" id="mas:Mahau_0667"/>
<feature type="domain" description="DNA replication/recombination mediator RecO N-terminal" evidence="8">
    <location>
        <begin position="1"/>
        <end position="76"/>
    </location>
</feature>
<dbReference type="Pfam" id="PF11967">
    <property type="entry name" value="RecO_N"/>
    <property type="match status" value="1"/>
</dbReference>
<dbReference type="Pfam" id="PF02565">
    <property type="entry name" value="RecO_C"/>
    <property type="match status" value="1"/>
</dbReference>
<protein>
    <recommendedName>
        <fullName evidence="2 7">DNA repair protein RecO</fullName>
    </recommendedName>
    <alternativeName>
        <fullName evidence="6 7">Recombination protein O</fullName>
    </alternativeName>
</protein>
<keyword evidence="5 7" id="KW-0234">DNA repair</keyword>
<dbReference type="GO" id="GO:0043590">
    <property type="term" value="C:bacterial nucleoid"/>
    <property type="evidence" value="ECO:0007669"/>
    <property type="project" value="TreeGrafter"/>
</dbReference>
<dbReference type="Gene3D" id="2.40.50.140">
    <property type="entry name" value="Nucleic acid-binding proteins"/>
    <property type="match status" value="1"/>
</dbReference>
<dbReference type="HOGENOM" id="CLU_066632_3_2_9"/>
<evidence type="ECO:0000256" key="5">
    <source>
        <dbReference type="ARBA" id="ARBA00023204"/>
    </source>
</evidence>
<dbReference type="EMBL" id="CP002360">
    <property type="protein sequence ID" value="AEE95870.1"/>
    <property type="molecule type" value="Genomic_DNA"/>
</dbReference>
<dbReference type="RefSeq" id="WP_013780303.1">
    <property type="nucleotide sequence ID" value="NC_015520.1"/>
</dbReference>
<dbReference type="NCBIfam" id="TIGR00613">
    <property type="entry name" value="reco"/>
    <property type="match status" value="1"/>
</dbReference>
<evidence type="ECO:0000256" key="1">
    <source>
        <dbReference type="ARBA" id="ARBA00007452"/>
    </source>
</evidence>
<dbReference type="InterPro" id="IPR012340">
    <property type="entry name" value="NA-bd_OB-fold"/>
</dbReference>
<dbReference type="SUPFAM" id="SSF57863">
    <property type="entry name" value="ArfGap/RecO-like zinc finger"/>
    <property type="match status" value="1"/>
</dbReference>
<proteinExistence type="inferred from homology"/>
<evidence type="ECO:0000313" key="9">
    <source>
        <dbReference type="EMBL" id="AEE95870.1"/>
    </source>
</evidence>
<dbReference type="PANTHER" id="PTHR33991">
    <property type="entry name" value="DNA REPAIR PROTEIN RECO"/>
    <property type="match status" value="1"/>
</dbReference>